<feature type="transmembrane region" description="Helical" evidence="1">
    <location>
        <begin position="97"/>
        <end position="116"/>
    </location>
</feature>
<keyword evidence="1" id="KW-0812">Transmembrane</keyword>
<comment type="caution">
    <text evidence="2">The sequence shown here is derived from an EMBL/GenBank/DDBJ whole genome shotgun (WGS) entry which is preliminary data.</text>
</comment>
<evidence type="ECO:0000313" key="2">
    <source>
        <dbReference type="EMBL" id="PUU82171.1"/>
    </source>
</evidence>
<dbReference type="EMBL" id="NESQ01000032">
    <property type="protein sequence ID" value="PUU82171.1"/>
    <property type="molecule type" value="Genomic_DNA"/>
</dbReference>
<protein>
    <submittedName>
        <fullName evidence="2">Uncharacterized protein</fullName>
    </submittedName>
</protein>
<gene>
    <name evidence="2" type="ORF">B9Z19DRAFT_474388</name>
</gene>
<keyword evidence="3" id="KW-1185">Reference proteome</keyword>
<evidence type="ECO:0000256" key="1">
    <source>
        <dbReference type="SAM" id="Phobius"/>
    </source>
</evidence>
<sequence>MFSFSSLQFARYYLGKGGAASPSNNFRLLRYVIFNQPIFMYHFFSFLSNIHILPPLPLHDNFAAKDTDASLSPFPPFFLYFTCLACYHFTISLSHTLHLLFCCICSLPIIFSFILLDSFLDTAAALSVFCSCSDFTLFSGS</sequence>
<evidence type="ECO:0000313" key="3">
    <source>
        <dbReference type="Proteomes" id="UP000244722"/>
    </source>
</evidence>
<feature type="transmembrane region" description="Helical" evidence="1">
    <location>
        <begin position="73"/>
        <end position="90"/>
    </location>
</feature>
<accession>A0A2T7A363</accession>
<feature type="transmembrane region" description="Helical" evidence="1">
    <location>
        <begin position="31"/>
        <end position="53"/>
    </location>
</feature>
<name>A0A2T7A363_TUBBO</name>
<dbReference type="AlphaFoldDB" id="A0A2T7A363"/>
<reference evidence="2 3" key="1">
    <citation type="submission" date="2017-04" db="EMBL/GenBank/DDBJ databases">
        <title>Draft genome sequence of Tuber borchii Vittad., a whitish edible truffle.</title>
        <authorList>
            <consortium name="DOE Joint Genome Institute"/>
            <person name="Murat C."/>
            <person name="Kuo A."/>
            <person name="Barry K.W."/>
            <person name="Clum A."/>
            <person name="Dockter R.B."/>
            <person name="Fauchery L."/>
            <person name="Iotti M."/>
            <person name="Kohler A."/>
            <person name="Labutti K."/>
            <person name="Lindquist E.A."/>
            <person name="Lipzen A."/>
            <person name="Ohm R.A."/>
            <person name="Wang M."/>
            <person name="Grigoriev I.V."/>
            <person name="Zambonelli A."/>
            <person name="Martin F.M."/>
        </authorList>
    </citation>
    <scope>NUCLEOTIDE SEQUENCE [LARGE SCALE GENOMIC DNA]</scope>
    <source>
        <strain evidence="2 3">Tbo3840</strain>
    </source>
</reference>
<keyword evidence="1" id="KW-0472">Membrane</keyword>
<organism evidence="2 3">
    <name type="scientific">Tuber borchii</name>
    <name type="common">White truffle</name>
    <dbReference type="NCBI Taxonomy" id="42251"/>
    <lineage>
        <taxon>Eukaryota</taxon>
        <taxon>Fungi</taxon>
        <taxon>Dikarya</taxon>
        <taxon>Ascomycota</taxon>
        <taxon>Pezizomycotina</taxon>
        <taxon>Pezizomycetes</taxon>
        <taxon>Pezizales</taxon>
        <taxon>Tuberaceae</taxon>
        <taxon>Tuber</taxon>
    </lineage>
</organism>
<proteinExistence type="predicted"/>
<keyword evidence="1" id="KW-1133">Transmembrane helix</keyword>
<dbReference type="Proteomes" id="UP000244722">
    <property type="component" value="Unassembled WGS sequence"/>
</dbReference>